<proteinExistence type="predicted"/>
<organism evidence="2 3">
    <name type="scientific">Lepeophtheirus salmonis</name>
    <name type="common">Salmon louse</name>
    <name type="synonym">Caligus salmonis</name>
    <dbReference type="NCBI Taxonomy" id="72036"/>
    <lineage>
        <taxon>Eukaryota</taxon>
        <taxon>Metazoa</taxon>
        <taxon>Ecdysozoa</taxon>
        <taxon>Arthropoda</taxon>
        <taxon>Crustacea</taxon>
        <taxon>Multicrustacea</taxon>
        <taxon>Hexanauplia</taxon>
        <taxon>Copepoda</taxon>
        <taxon>Siphonostomatoida</taxon>
        <taxon>Caligidae</taxon>
        <taxon>Lepeophtheirus</taxon>
    </lineage>
</organism>
<evidence type="ECO:0000313" key="2">
    <source>
        <dbReference type="EMBL" id="CAF2910217.1"/>
    </source>
</evidence>
<feature type="region of interest" description="Disordered" evidence="1">
    <location>
        <begin position="114"/>
        <end position="141"/>
    </location>
</feature>
<evidence type="ECO:0000313" key="3">
    <source>
        <dbReference type="Proteomes" id="UP000675881"/>
    </source>
</evidence>
<sequence>MAVIPNGNESTLAVVGEDNKVFAITGDCKGELTSTQQLLQGEEETYILLVDDGSGTVDSLNSQTLYIDPRSTKESSNKDILALAIQQQQIVTTVDTTGGVVVVPATPSAPIMTPDVLSSQVPGVPDSTSPNLSSKNIQKSV</sequence>
<protein>
    <submittedName>
        <fullName evidence="2">(salmon louse) hypothetical protein</fullName>
    </submittedName>
</protein>
<dbReference type="Proteomes" id="UP000675881">
    <property type="component" value="Chromosome 4"/>
</dbReference>
<accession>A0A7R8CWZ9</accession>
<gene>
    <name evidence="2" type="ORF">LSAA_8938</name>
</gene>
<evidence type="ECO:0000256" key="1">
    <source>
        <dbReference type="SAM" id="MobiDB-lite"/>
    </source>
</evidence>
<dbReference type="OrthoDB" id="6381815at2759"/>
<feature type="compositionally biased region" description="Polar residues" evidence="1">
    <location>
        <begin position="116"/>
        <end position="141"/>
    </location>
</feature>
<name>A0A7R8CWZ9_LEPSM</name>
<keyword evidence="3" id="KW-1185">Reference proteome</keyword>
<dbReference type="EMBL" id="HG994583">
    <property type="protein sequence ID" value="CAF2910217.1"/>
    <property type="molecule type" value="Genomic_DNA"/>
</dbReference>
<reference evidence="2" key="1">
    <citation type="submission" date="2021-02" db="EMBL/GenBank/DDBJ databases">
        <authorList>
            <person name="Bekaert M."/>
        </authorList>
    </citation>
    <scope>NUCLEOTIDE SEQUENCE</scope>
    <source>
        <strain evidence="2">IoA-00</strain>
    </source>
</reference>
<dbReference type="AlphaFoldDB" id="A0A7R8CWZ9"/>